<dbReference type="PANTHER" id="PTHR43537">
    <property type="entry name" value="TRANSCRIPTIONAL REGULATOR, GNTR FAMILY"/>
    <property type="match status" value="1"/>
</dbReference>
<evidence type="ECO:0000313" key="5">
    <source>
        <dbReference type="EMBL" id="KQL18283.1"/>
    </source>
</evidence>
<dbReference type="SUPFAM" id="SSF48008">
    <property type="entry name" value="GntR ligand-binding domain-like"/>
    <property type="match status" value="1"/>
</dbReference>
<dbReference type="InterPro" id="IPR036388">
    <property type="entry name" value="WH-like_DNA-bd_sf"/>
</dbReference>
<dbReference type="STRING" id="1637975.AN957_06565"/>
<dbReference type="AlphaFoldDB" id="A0A0Q3VFZ5"/>
<dbReference type="PRINTS" id="PR00035">
    <property type="entry name" value="HTHGNTR"/>
</dbReference>
<dbReference type="GO" id="GO:0019217">
    <property type="term" value="P:regulation of fatty acid metabolic process"/>
    <property type="evidence" value="ECO:0007669"/>
    <property type="project" value="InterPro"/>
</dbReference>
<keyword evidence="2" id="KW-0238">DNA-binding</keyword>
<dbReference type="Pfam" id="PF07840">
    <property type="entry name" value="FadR_C"/>
    <property type="match status" value="1"/>
</dbReference>
<evidence type="ECO:0000256" key="3">
    <source>
        <dbReference type="ARBA" id="ARBA00023163"/>
    </source>
</evidence>
<evidence type="ECO:0000256" key="2">
    <source>
        <dbReference type="ARBA" id="ARBA00023125"/>
    </source>
</evidence>
<feature type="domain" description="HTH gntR-type" evidence="4">
    <location>
        <begin position="3"/>
        <end position="71"/>
    </location>
</feature>
<dbReference type="InterPro" id="IPR008920">
    <property type="entry name" value="TF_FadR/GntR_C"/>
</dbReference>
<dbReference type="PROSITE" id="PS50949">
    <property type="entry name" value="HTH_GNTR"/>
    <property type="match status" value="1"/>
</dbReference>
<dbReference type="RefSeq" id="WP_056682961.1">
    <property type="nucleotide sequence ID" value="NZ_CP041305.1"/>
</dbReference>
<comment type="caution">
    <text evidence="5">The sequence shown here is derived from an EMBL/GenBank/DDBJ whole genome shotgun (WGS) entry which is preliminary data.</text>
</comment>
<evidence type="ECO:0000259" key="4">
    <source>
        <dbReference type="PROSITE" id="PS50949"/>
    </source>
</evidence>
<protein>
    <submittedName>
        <fullName evidence="5">GntR family transcriptional regulator</fullName>
    </submittedName>
</protein>
<dbReference type="GO" id="GO:0003677">
    <property type="term" value="F:DNA binding"/>
    <property type="evidence" value="ECO:0007669"/>
    <property type="project" value="UniProtKB-KW"/>
</dbReference>
<organism evidence="5 6">
    <name type="scientific">Cytobacillus solani</name>
    <dbReference type="NCBI Taxonomy" id="1637975"/>
    <lineage>
        <taxon>Bacteria</taxon>
        <taxon>Bacillati</taxon>
        <taxon>Bacillota</taxon>
        <taxon>Bacilli</taxon>
        <taxon>Bacillales</taxon>
        <taxon>Bacillaceae</taxon>
        <taxon>Cytobacillus</taxon>
    </lineage>
</organism>
<dbReference type="PANTHER" id="PTHR43537:SF52">
    <property type="entry name" value="FATTY ACID METABOLISM REGULATOR PROTEIN"/>
    <property type="match status" value="1"/>
</dbReference>
<dbReference type="SMART" id="SM00345">
    <property type="entry name" value="HTH_GNTR"/>
    <property type="match status" value="1"/>
</dbReference>
<dbReference type="Proteomes" id="UP000050996">
    <property type="component" value="Unassembled WGS sequence"/>
</dbReference>
<dbReference type="InterPro" id="IPR036390">
    <property type="entry name" value="WH_DNA-bd_sf"/>
</dbReference>
<dbReference type="GO" id="GO:0003700">
    <property type="term" value="F:DNA-binding transcription factor activity"/>
    <property type="evidence" value="ECO:0007669"/>
    <property type="project" value="InterPro"/>
</dbReference>
<keyword evidence="6" id="KW-1185">Reference proteome</keyword>
<proteinExistence type="predicted"/>
<dbReference type="InterPro" id="IPR028374">
    <property type="entry name" value="FadR_C"/>
</dbReference>
<dbReference type="SUPFAM" id="SSF46785">
    <property type="entry name" value="Winged helix' DNA-binding domain"/>
    <property type="match status" value="1"/>
</dbReference>
<keyword evidence="1" id="KW-0805">Transcription regulation</keyword>
<evidence type="ECO:0000313" key="6">
    <source>
        <dbReference type="Proteomes" id="UP000050996"/>
    </source>
</evidence>
<evidence type="ECO:0000256" key="1">
    <source>
        <dbReference type="ARBA" id="ARBA00023015"/>
    </source>
</evidence>
<reference evidence="5 6" key="1">
    <citation type="submission" date="2015-09" db="EMBL/GenBank/DDBJ databases">
        <title>Genome sequencing project for genomic taxonomy and phylogenomics of Bacillus-like bacteria.</title>
        <authorList>
            <person name="Liu B."/>
            <person name="Wang J."/>
            <person name="Zhu Y."/>
            <person name="Liu G."/>
            <person name="Chen Q."/>
            <person name="Chen Z."/>
            <person name="Lan J."/>
            <person name="Che J."/>
            <person name="Ge C."/>
            <person name="Shi H."/>
            <person name="Pan Z."/>
            <person name="Liu X."/>
        </authorList>
    </citation>
    <scope>NUCLEOTIDE SEQUENCE [LARGE SCALE GENOMIC DNA]</scope>
    <source>
        <strain evidence="5 6">FJAT-18043</strain>
    </source>
</reference>
<dbReference type="PATRIC" id="fig|1637975.4.peg.1013"/>
<dbReference type="InterPro" id="IPR000524">
    <property type="entry name" value="Tscrpt_reg_HTH_GntR"/>
</dbReference>
<keyword evidence="3" id="KW-0804">Transcription</keyword>
<dbReference type="EMBL" id="LJIX01000006">
    <property type="protein sequence ID" value="KQL18283.1"/>
    <property type="molecule type" value="Genomic_DNA"/>
</dbReference>
<sequence length="230" mass="26455">MKLRSSELICKKVISAILEGEYKINEPLLPERELAVKFQVGRPTIREALQRLERDGWIAARKGMPAVVNDYWSHGNLMTIVDILQCYDEIPNVFIEYMLGLRIAITPIYMKEAAVHNRLKVLALFAKLDELQDDAKSYAAFDWALHQNLAQLSPNPIYRLLINSFAEIYIPMAEKYFGEQDHRIVSKQYFDDLVSSLLKGNVEGTEQIAKTMMEKSLSLWKKKSEGEKES</sequence>
<accession>A0A0Q3VFZ5</accession>
<dbReference type="Gene3D" id="1.20.120.530">
    <property type="entry name" value="GntR ligand-binding domain-like"/>
    <property type="match status" value="1"/>
</dbReference>
<dbReference type="Gene3D" id="1.10.10.10">
    <property type="entry name" value="Winged helix-like DNA-binding domain superfamily/Winged helix DNA-binding domain"/>
    <property type="match status" value="1"/>
</dbReference>
<name>A0A0Q3VFZ5_9BACI</name>
<dbReference type="CDD" id="cd07377">
    <property type="entry name" value="WHTH_GntR"/>
    <property type="match status" value="1"/>
</dbReference>
<gene>
    <name evidence="5" type="ORF">AN957_06565</name>
</gene>
<dbReference type="Pfam" id="PF00392">
    <property type="entry name" value="GntR"/>
    <property type="match status" value="1"/>
</dbReference>
<dbReference type="GO" id="GO:0000062">
    <property type="term" value="F:fatty-acyl-CoA binding"/>
    <property type="evidence" value="ECO:0007669"/>
    <property type="project" value="InterPro"/>
</dbReference>